<name>A0ABD1B1T0_CARAN</name>
<protein>
    <submittedName>
        <fullName evidence="6">Pectinesterase inhibitor 12</fullName>
    </submittedName>
</protein>
<evidence type="ECO:0000256" key="1">
    <source>
        <dbReference type="ARBA" id="ARBA00022729"/>
    </source>
</evidence>
<dbReference type="AlphaFoldDB" id="A0ABD1B1T0"/>
<gene>
    <name evidence="6" type="ORF">V5N11_000822</name>
</gene>
<comment type="caution">
    <text evidence="6">The sequence shown here is derived from an EMBL/GenBank/DDBJ whole genome shotgun (WGS) entry which is preliminary data.</text>
</comment>
<dbReference type="EMBL" id="JBANAX010000356">
    <property type="protein sequence ID" value="KAL1212922.1"/>
    <property type="molecule type" value="Genomic_DNA"/>
</dbReference>
<evidence type="ECO:0000256" key="3">
    <source>
        <dbReference type="ARBA" id="ARBA00038471"/>
    </source>
</evidence>
<evidence type="ECO:0000259" key="5">
    <source>
        <dbReference type="SMART" id="SM00856"/>
    </source>
</evidence>
<dbReference type="InterPro" id="IPR006501">
    <property type="entry name" value="Pectinesterase_inhib_dom"/>
</dbReference>
<accession>A0ABD1B1T0</accession>
<proteinExistence type="inferred from homology"/>
<dbReference type="InterPro" id="IPR034088">
    <property type="entry name" value="Pla_a_1-like"/>
</dbReference>
<dbReference type="SMART" id="SM00856">
    <property type="entry name" value="PMEI"/>
    <property type="match status" value="1"/>
</dbReference>
<dbReference type="Pfam" id="PF04043">
    <property type="entry name" value="PMEI"/>
    <property type="match status" value="1"/>
</dbReference>
<evidence type="ECO:0000313" key="6">
    <source>
        <dbReference type="EMBL" id="KAL1212922.1"/>
    </source>
</evidence>
<feature type="signal peptide" evidence="4">
    <location>
        <begin position="1"/>
        <end position="20"/>
    </location>
</feature>
<dbReference type="Gene3D" id="1.20.140.40">
    <property type="entry name" value="Invertase/pectin methylesterase inhibitor family protein"/>
    <property type="match status" value="1"/>
</dbReference>
<reference evidence="6 7" key="1">
    <citation type="submission" date="2024-04" db="EMBL/GenBank/DDBJ databases">
        <title>Genome assembly C_amara_ONT_v2.</title>
        <authorList>
            <person name="Yant L."/>
            <person name="Moore C."/>
            <person name="Slenker M."/>
        </authorList>
    </citation>
    <scope>NUCLEOTIDE SEQUENCE [LARGE SCALE GENOMIC DNA]</scope>
    <source>
        <tissue evidence="6">Leaf</tissue>
    </source>
</reference>
<organism evidence="6 7">
    <name type="scientific">Cardamine amara subsp. amara</name>
    <dbReference type="NCBI Taxonomy" id="228776"/>
    <lineage>
        <taxon>Eukaryota</taxon>
        <taxon>Viridiplantae</taxon>
        <taxon>Streptophyta</taxon>
        <taxon>Embryophyta</taxon>
        <taxon>Tracheophyta</taxon>
        <taxon>Spermatophyta</taxon>
        <taxon>Magnoliopsida</taxon>
        <taxon>eudicotyledons</taxon>
        <taxon>Gunneridae</taxon>
        <taxon>Pentapetalae</taxon>
        <taxon>rosids</taxon>
        <taxon>malvids</taxon>
        <taxon>Brassicales</taxon>
        <taxon>Brassicaceae</taxon>
        <taxon>Cardamineae</taxon>
        <taxon>Cardamine</taxon>
    </lineage>
</organism>
<sequence length="175" mass="19724">MKFVALFVIFLLLLNSFSTAQTLIQNFCKKAAAKHRDIKYDFCVSSLQQDPQSKSATNLTDLLIASIKTDALKTTNVVGIVNQIIKEKKYGKDIESSLYACLSCFYEATDELKLTVASIKSHDYSDANWHMSNALYSSEDCDLDFKQRGLQSPITNETNVLYHKILISFALTEML</sequence>
<comment type="similarity">
    <text evidence="3">Belongs to the PMEI family.</text>
</comment>
<feature type="domain" description="Pectinesterase inhibitor" evidence="5">
    <location>
        <begin position="19"/>
        <end position="171"/>
    </location>
</feature>
<keyword evidence="1 4" id="KW-0732">Signal</keyword>
<feature type="chain" id="PRO_5044854558" evidence="4">
    <location>
        <begin position="21"/>
        <end position="175"/>
    </location>
</feature>
<keyword evidence="2" id="KW-1015">Disulfide bond</keyword>
<keyword evidence="7" id="KW-1185">Reference proteome</keyword>
<dbReference type="PANTHER" id="PTHR35357">
    <property type="entry name" value="OS02G0537100 PROTEIN"/>
    <property type="match status" value="1"/>
</dbReference>
<evidence type="ECO:0000256" key="2">
    <source>
        <dbReference type="ARBA" id="ARBA00023157"/>
    </source>
</evidence>
<dbReference type="CDD" id="cd15795">
    <property type="entry name" value="PMEI-Pla_a_1_like"/>
    <property type="match status" value="1"/>
</dbReference>
<dbReference type="PANTHER" id="PTHR35357:SF17">
    <property type="entry name" value="PECTINESTERASE INHIBITOR 12"/>
    <property type="match status" value="1"/>
</dbReference>
<dbReference type="FunFam" id="1.20.140.40:FF:000002">
    <property type="entry name" value="Putative invertase inhibitor"/>
    <property type="match status" value="1"/>
</dbReference>
<dbReference type="GO" id="GO:0005576">
    <property type="term" value="C:extracellular region"/>
    <property type="evidence" value="ECO:0007669"/>
    <property type="project" value="UniProtKB-ARBA"/>
</dbReference>
<evidence type="ECO:0000256" key="4">
    <source>
        <dbReference type="SAM" id="SignalP"/>
    </source>
</evidence>
<dbReference type="SUPFAM" id="SSF101148">
    <property type="entry name" value="Plant invertase/pectin methylesterase inhibitor"/>
    <property type="match status" value="1"/>
</dbReference>
<dbReference type="NCBIfam" id="TIGR01614">
    <property type="entry name" value="PME_inhib"/>
    <property type="match status" value="1"/>
</dbReference>
<evidence type="ECO:0000313" key="7">
    <source>
        <dbReference type="Proteomes" id="UP001558713"/>
    </source>
</evidence>
<dbReference type="Proteomes" id="UP001558713">
    <property type="component" value="Unassembled WGS sequence"/>
</dbReference>
<dbReference type="InterPro" id="IPR035513">
    <property type="entry name" value="Invertase/methylesterase_inhib"/>
</dbReference>